<accession>A0ACC2SX70</accession>
<dbReference type="EMBL" id="QTSX02004280">
    <property type="protein sequence ID" value="KAJ9066707.1"/>
    <property type="molecule type" value="Genomic_DNA"/>
</dbReference>
<proteinExistence type="predicted"/>
<gene>
    <name evidence="1" type="primary">SYF1_1</name>
    <name evidence="1" type="ORF">DSO57_1006930</name>
</gene>
<protein>
    <submittedName>
        <fullName evidence="1">Pre-mRNA-splicing factor syf1</fullName>
    </submittedName>
</protein>
<name>A0ACC2SX70_9FUNG</name>
<keyword evidence="2" id="KW-1185">Reference proteome</keyword>
<evidence type="ECO:0000313" key="1">
    <source>
        <dbReference type="EMBL" id="KAJ9066707.1"/>
    </source>
</evidence>
<evidence type="ECO:0000313" key="2">
    <source>
        <dbReference type="Proteomes" id="UP001165960"/>
    </source>
</evidence>
<reference evidence="1" key="1">
    <citation type="submission" date="2022-04" db="EMBL/GenBank/DDBJ databases">
        <title>Genome of the entomopathogenic fungus Entomophthora muscae.</title>
        <authorList>
            <person name="Elya C."/>
            <person name="Lovett B.R."/>
            <person name="Lee E."/>
            <person name="Macias A.M."/>
            <person name="Hajek A.E."/>
            <person name="De Bivort B.L."/>
            <person name="Kasson M.T."/>
            <person name="De Fine Licht H.H."/>
            <person name="Stajich J.E."/>
        </authorList>
    </citation>
    <scope>NUCLEOTIDE SEQUENCE</scope>
    <source>
        <strain evidence="1">Berkeley</strain>
    </source>
</reference>
<comment type="caution">
    <text evidence="1">The sequence shown here is derived from an EMBL/GenBank/DDBJ whole genome shotgun (WGS) entry which is preliminary data.</text>
</comment>
<sequence length="799" mass="93128">MVTIDSVNNISNFIADEDVPYEEEIARNLYSVKSWGRYLDHKQDSLANSKKAHHLRPLFILFERALKELPGSYKLWKRYLDLRTKYVKEKFSLSEHVEEYAKMNNCFERALFLLNKMPRIWLDYINFLLLQDQVTKTRRVFDRALRSLPITQHTRIWPLYLLFARQVGGETALRVYKRFIKFDISKIEDYIDLLLELERYDEAAYQLARMLDLDLPSSYGKSPYKLWMELSEIICSHPQDIKRLKVEAILRSGIVRFSDQVGKLWCSLAQYWILLGRFEKARDVFEEAIKQVTTVRDFTQVFDAFAEFEESLLASLIQAGAESGVSELEMDLKFLRFERLMDRRPFLVNEVLLRQNPHNVAEWIKRVELYSGNPGKTVETFGQAIKTIDPKKATPNLLPKIWVLFSRFYEDGGDLDKARSVYEKAVLMAYKTPTELAEVWTEFAELEIRQDNFRGALDVLARATRPPSKYKTISFYDETLPVQNRVFKSLKLWSFYVDLEESVGTLESTRAVYDHILDLKIANPQIIVNYANYLEEQGYHEDSFKIYERGLELFKYPIAFEIWNIYLTKFIQRYGGAKLERARDLFEQAIEHCPAKYAKPIFLLYGKLEEDYGLAKHAMRIYDRATRAVGDNDRLEMFQFYIAKATSAFGVTSTREVYERAIEVLPDQQCKEMCLEYAEMERKLGEIDRARSIYGHASQFCDPSANIPFWQIWHDFEVQHGNEDTFKEMLRIKRSVQAQFNTEINYLSAQILSAKGKSTESGNTGLAGFIKSSQSIKATNTTESTSSAPTGENPDELAI</sequence>
<dbReference type="Proteomes" id="UP001165960">
    <property type="component" value="Unassembled WGS sequence"/>
</dbReference>
<organism evidence="1 2">
    <name type="scientific">Entomophthora muscae</name>
    <dbReference type="NCBI Taxonomy" id="34485"/>
    <lineage>
        <taxon>Eukaryota</taxon>
        <taxon>Fungi</taxon>
        <taxon>Fungi incertae sedis</taxon>
        <taxon>Zoopagomycota</taxon>
        <taxon>Entomophthoromycotina</taxon>
        <taxon>Entomophthoromycetes</taxon>
        <taxon>Entomophthorales</taxon>
        <taxon>Entomophthoraceae</taxon>
        <taxon>Entomophthora</taxon>
    </lineage>
</organism>